<dbReference type="CDD" id="cd07914">
    <property type="entry name" value="IGPD"/>
    <property type="match status" value="1"/>
</dbReference>
<proteinExistence type="inferred from homology"/>
<accession>A0A4R2RKE2</accession>
<sequence length="208" mass="23171">MTVHLPPAVAATTARQSTYERRTAETQIALTVNLDGEGRYQGTCGIGFFDHMLTLFCRHSRIDLDLTCQGDLEIDGHHTIEDLGICLGHALAKAWGDKKGIHRYGHAYLPMDETLVRVCLDLSGRPYLVWHVPIPVERIGQLETELVQEFFRALTNQAGINMHAHLIESGNGHHIVEATFKAFARALREAITIDPREGERIPSTKGVL</sequence>
<dbReference type="OrthoDB" id="9790411at2"/>
<evidence type="ECO:0000313" key="8">
    <source>
        <dbReference type="Proteomes" id="UP000294813"/>
    </source>
</evidence>
<comment type="pathway">
    <text evidence="1 6">Amino-acid biosynthesis; L-histidine biosynthesis; L-histidine from 5-phospho-alpha-D-ribose 1-diphosphate: step 6/9.</text>
</comment>
<dbReference type="InterPro" id="IPR020565">
    <property type="entry name" value="ImidazoleglycerP_deHydtase_CS"/>
</dbReference>
<evidence type="ECO:0000313" key="7">
    <source>
        <dbReference type="EMBL" id="TCP64362.1"/>
    </source>
</evidence>
<evidence type="ECO:0000256" key="4">
    <source>
        <dbReference type="ARBA" id="ARBA00023102"/>
    </source>
</evidence>
<dbReference type="Pfam" id="PF00475">
    <property type="entry name" value="IGPD"/>
    <property type="match status" value="1"/>
</dbReference>
<keyword evidence="8" id="KW-1185">Reference proteome</keyword>
<dbReference type="Gene3D" id="3.30.230.40">
    <property type="entry name" value="Imidazole glycerol phosphate dehydratase, domain 1"/>
    <property type="match status" value="2"/>
</dbReference>
<dbReference type="PROSITE" id="PS00954">
    <property type="entry name" value="IGP_DEHYDRATASE_1"/>
    <property type="match status" value="1"/>
</dbReference>
<comment type="similarity">
    <text evidence="6">Belongs to the imidazoleglycerol-phosphate dehydratase family.</text>
</comment>
<keyword evidence="6" id="KW-0963">Cytoplasm</keyword>
<dbReference type="GO" id="GO:0004424">
    <property type="term" value="F:imidazoleglycerol-phosphate dehydratase activity"/>
    <property type="evidence" value="ECO:0007669"/>
    <property type="project" value="UniProtKB-UniRule"/>
</dbReference>
<dbReference type="PANTHER" id="PTHR23133:SF2">
    <property type="entry name" value="IMIDAZOLEGLYCEROL-PHOSPHATE DEHYDRATASE"/>
    <property type="match status" value="1"/>
</dbReference>
<dbReference type="RefSeq" id="WP_131919098.1">
    <property type="nucleotide sequence ID" value="NZ_JAOQNU010000010.1"/>
</dbReference>
<name>A0A4R2RKE2_9FIRM</name>
<keyword evidence="5 6" id="KW-0456">Lyase</keyword>
<dbReference type="NCBIfam" id="NF002109">
    <property type="entry name" value="PRK00951.1-5"/>
    <property type="match status" value="1"/>
</dbReference>
<evidence type="ECO:0000256" key="3">
    <source>
        <dbReference type="ARBA" id="ARBA00022605"/>
    </source>
</evidence>
<dbReference type="PANTHER" id="PTHR23133">
    <property type="entry name" value="IMIDAZOLEGLYCEROL-PHOSPHATE DEHYDRATASE HIS7"/>
    <property type="match status" value="1"/>
</dbReference>
<reference evidence="7 8" key="1">
    <citation type="submission" date="2019-03" db="EMBL/GenBank/DDBJ databases">
        <title>Genomic Encyclopedia of Type Strains, Phase IV (KMG-IV): sequencing the most valuable type-strain genomes for metagenomic binning, comparative biology and taxonomic classification.</title>
        <authorList>
            <person name="Goeker M."/>
        </authorList>
    </citation>
    <scope>NUCLEOTIDE SEQUENCE [LARGE SCALE GENOMIC DNA]</scope>
    <source>
        <strain evidence="7 8">DSM 11170</strain>
    </source>
</reference>
<keyword evidence="4 6" id="KW-0368">Histidine biosynthesis</keyword>
<protein>
    <recommendedName>
        <fullName evidence="2 6">Imidazoleglycerol-phosphate dehydratase</fullName>
        <shortName evidence="6">IGPD</shortName>
        <ecNumber evidence="6">4.2.1.19</ecNumber>
    </recommendedName>
</protein>
<comment type="subcellular location">
    <subcellularLocation>
        <location evidence="6">Cytoplasm</location>
    </subcellularLocation>
</comment>
<dbReference type="SUPFAM" id="SSF54211">
    <property type="entry name" value="Ribosomal protein S5 domain 2-like"/>
    <property type="match status" value="2"/>
</dbReference>
<dbReference type="Proteomes" id="UP000294813">
    <property type="component" value="Unassembled WGS sequence"/>
</dbReference>
<comment type="caution">
    <text evidence="7">The sequence shown here is derived from an EMBL/GenBank/DDBJ whole genome shotgun (WGS) entry which is preliminary data.</text>
</comment>
<dbReference type="InterPro" id="IPR038494">
    <property type="entry name" value="IGPD_sf"/>
</dbReference>
<evidence type="ECO:0000256" key="5">
    <source>
        <dbReference type="ARBA" id="ARBA00023239"/>
    </source>
</evidence>
<dbReference type="NCBIfam" id="NF002111">
    <property type="entry name" value="PRK00951.2-1"/>
    <property type="match status" value="1"/>
</dbReference>
<dbReference type="NCBIfam" id="NF002114">
    <property type="entry name" value="PRK00951.2-4"/>
    <property type="match status" value="1"/>
</dbReference>
<evidence type="ECO:0000256" key="2">
    <source>
        <dbReference type="ARBA" id="ARBA00016664"/>
    </source>
</evidence>
<dbReference type="HAMAP" id="MF_00076">
    <property type="entry name" value="HisB"/>
    <property type="match status" value="1"/>
</dbReference>
<dbReference type="AlphaFoldDB" id="A0A4R2RKE2"/>
<organism evidence="7 8">
    <name type="scientific">Heliophilum fasciatum</name>
    <dbReference type="NCBI Taxonomy" id="35700"/>
    <lineage>
        <taxon>Bacteria</taxon>
        <taxon>Bacillati</taxon>
        <taxon>Bacillota</taxon>
        <taxon>Clostridia</taxon>
        <taxon>Eubacteriales</taxon>
        <taxon>Heliobacteriaceae</taxon>
        <taxon>Heliophilum</taxon>
    </lineage>
</organism>
<dbReference type="InterPro" id="IPR020568">
    <property type="entry name" value="Ribosomal_Su5_D2-typ_SF"/>
</dbReference>
<dbReference type="FunFam" id="3.30.230.40:FF:000003">
    <property type="entry name" value="Imidazoleglycerol-phosphate dehydratase HisB"/>
    <property type="match status" value="1"/>
</dbReference>
<dbReference type="InterPro" id="IPR000807">
    <property type="entry name" value="ImidazoleglycerolP_deHydtase"/>
</dbReference>
<dbReference type="FunFam" id="3.30.230.40:FF:000001">
    <property type="entry name" value="Imidazoleglycerol-phosphate dehydratase HisB"/>
    <property type="match status" value="1"/>
</dbReference>
<comment type="catalytic activity">
    <reaction evidence="6">
        <text>D-erythro-1-(imidazol-4-yl)glycerol 3-phosphate = 3-(imidazol-4-yl)-2-oxopropyl phosphate + H2O</text>
        <dbReference type="Rhea" id="RHEA:11040"/>
        <dbReference type="ChEBI" id="CHEBI:15377"/>
        <dbReference type="ChEBI" id="CHEBI:57766"/>
        <dbReference type="ChEBI" id="CHEBI:58278"/>
        <dbReference type="EC" id="4.2.1.19"/>
    </reaction>
</comment>
<gene>
    <name evidence="6" type="primary">hisB</name>
    <name evidence="7" type="ORF">EDD73_11061</name>
</gene>
<evidence type="ECO:0000256" key="6">
    <source>
        <dbReference type="HAMAP-Rule" id="MF_00076"/>
    </source>
</evidence>
<dbReference type="UniPathway" id="UPA00031">
    <property type="reaction ID" value="UER00011"/>
</dbReference>
<keyword evidence="3 6" id="KW-0028">Amino-acid biosynthesis</keyword>
<dbReference type="GO" id="GO:0000105">
    <property type="term" value="P:L-histidine biosynthetic process"/>
    <property type="evidence" value="ECO:0007669"/>
    <property type="project" value="UniProtKB-UniRule"/>
</dbReference>
<dbReference type="EMBL" id="SLXT01000010">
    <property type="protein sequence ID" value="TCP64362.1"/>
    <property type="molecule type" value="Genomic_DNA"/>
</dbReference>
<dbReference type="EC" id="4.2.1.19" evidence="6"/>
<dbReference type="GO" id="GO:0005737">
    <property type="term" value="C:cytoplasm"/>
    <property type="evidence" value="ECO:0007669"/>
    <property type="project" value="UniProtKB-SubCell"/>
</dbReference>
<evidence type="ECO:0000256" key="1">
    <source>
        <dbReference type="ARBA" id="ARBA00005047"/>
    </source>
</evidence>